<proteinExistence type="predicted"/>
<evidence type="ECO:0000313" key="3">
    <source>
        <dbReference type="Proteomes" id="UP000192674"/>
    </source>
</evidence>
<dbReference type="InterPro" id="IPR014729">
    <property type="entry name" value="Rossmann-like_a/b/a_fold"/>
</dbReference>
<dbReference type="EMBL" id="FWXV01000007">
    <property type="protein sequence ID" value="SMD21877.1"/>
    <property type="molecule type" value="Genomic_DNA"/>
</dbReference>
<keyword evidence="3" id="KW-1185">Reference proteome</keyword>
<organism evidence="2 3">
    <name type="scientific">Kibdelosporangium aridum</name>
    <dbReference type="NCBI Taxonomy" id="2030"/>
    <lineage>
        <taxon>Bacteria</taxon>
        <taxon>Bacillati</taxon>
        <taxon>Actinomycetota</taxon>
        <taxon>Actinomycetes</taxon>
        <taxon>Pseudonocardiales</taxon>
        <taxon>Pseudonocardiaceae</taxon>
        <taxon>Kibdelosporangium</taxon>
    </lineage>
</organism>
<gene>
    <name evidence="2" type="ORF">SAMN05661093_07161</name>
</gene>
<dbReference type="Gene3D" id="3.40.50.300">
    <property type="entry name" value="P-loop containing nucleotide triphosphate hydrolases"/>
    <property type="match status" value="1"/>
</dbReference>
<dbReference type="GO" id="GO:0016779">
    <property type="term" value="F:nucleotidyltransferase activity"/>
    <property type="evidence" value="ECO:0007669"/>
    <property type="project" value="UniProtKB-KW"/>
</dbReference>
<dbReference type="InterPro" id="IPR038727">
    <property type="entry name" value="NadR/Ttd14_AAA_dom"/>
</dbReference>
<evidence type="ECO:0000313" key="2">
    <source>
        <dbReference type="EMBL" id="SMD21877.1"/>
    </source>
</evidence>
<feature type="domain" description="NadR/Ttd14 AAA" evidence="1">
    <location>
        <begin position="170"/>
        <end position="338"/>
    </location>
</feature>
<keyword evidence="2" id="KW-0548">Nucleotidyltransferase</keyword>
<dbReference type="Proteomes" id="UP000192674">
    <property type="component" value="Unassembled WGS sequence"/>
</dbReference>
<dbReference type="Gene3D" id="3.40.50.620">
    <property type="entry name" value="HUPs"/>
    <property type="match status" value="1"/>
</dbReference>
<accession>A0A1Y5Y0V0</accession>
<evidence type="ECO:0000259" key="1">
    <source>
        <dbReference type="Pfam" id="PF13521"/>
    </source>
</evidence>
<dbReference type="Pfam" id="PF13521">
    <property type="entry name" value="AAA_28"/>
    <property type="match status" value="1"/>
</dbReference>
<dbReference type="AlphaFoldDB" id="A0A1Y5Y0V0"/>
<keyword evidence="2" id="KW-0808">Transferase</keyword>
<dbReference type="InterPro" id="IPR052735">
    <property type="entry name" value="NAD_biosynth-regulator"/>
</dbReference>
<dbReference type="SUPFAM" id="SSF52540">
    <property type="entry name" value="P-loop containing nucleoside triphosphate hydrolases"/>
    <property type="match status" value="1"/>
</dbReference>
<dbReference type="SUPFAM" id="SSF52374">
    <property type="entry name" value="Nucleotidylyl transferase"/>
    <property type="match status" value="1"/>
</dbReference>
<dbReference type="PANTHER" id="PTHR37512:SF1">
    <property type="entry name" value="NADR_TTD14 AAA DOMAIN-CONTAINING PROTEIN"/>
    <property type="match status" value="1"/>
</dbReference>
<reference evidence="2 3" key="1">
    <citation type="submission" date="2017-04" db="EMBL/GenBank/DDBJ databases">
        <authorList>
            <person name="Afonso C.L."/>
            <person name="Miller P.J."/>
            <person name="Scott M.A."/>
            <person name="Spackman E."/>
            <person name="Goraichik I."/>
            <person name="Dimitrov K.M."/>
            <person name="Suarez D.L."/>
            <person name="Swayne D.E."/>
        </authorList>
    </citation>
    <scope>NUCLEOTIDE SEQUENCE [LARGE SCALE GENOMIC DNA]</scope>
    <source>
        <strain evidence="2 3">DSM 43828</strain>
    </source>
</reference>
<dbReference type="OrthoDB" id="3249147at2"/>
<sequence>MKQFQHALVLGKFYPPHLGHHLLIRTAAAASERTTVAVLASSVESIPVASRVSWLTAEHSGDSGVAVLGDIDEHPTDFDDDAIWEAHVAITRSVLSRRAIMDGDPASATVDAVFTSEDYGAELAKRLGAQHVPVDPDRVTHPVSGTAVRADPRGRWQDLAPATRAGLAARIVVVGAESTGTTTLSRALADHYKAPWVPEYGRVHTEEKLAAAKAFTPSVDVDGLVWTVGDFIDVAVRQARAEDEAAHIGPVLVCDNDPWAATVWCERYLGCSYPQVADAVGDRRPALYLLTDHADVPFEQDGWRNGEHLREWMTGLFVSRLTERRVPWVRVTGSRSQRLEQAIDACEDMLVRHFRYADPLG</sequence>
<dbReference type="InterPro" id="IPR027417">
    <property type="entry name" value="P-loop_NTPase"/>
</dbReference>
<dbReference type="PANTHER" id="PTHR37512">
    <property type="entry name" value="TRIFUNCTIONAL NAD BIOSYNTHESIS/REGULATOR PROTEIN NADR"/>
    <property type="match status" value="1"/>
</dbReference>
<dbReference type="RefSeq" id="WP_084431026.1">
    <property type="nucleotide sequence ID" value="NZ_FWXV01000007.1"/>
</dbReference>
<name>A0A1Y5Y0V0_KIBAR</name>
<protein>
    <submittedName>
        <fullName evidence="2">Nicotinamide-nucleotide adenylyltransferase, NadR type</fullName>
    </submittedName>
</protein>